<name>A0A9P6R6Z3_9FUNG</name>
<comment type="catalytic activity">
    <reaction evidence="11">
        <text>an N-acetyl-alpha-D-glucosaminyl-diphospho-di-trans,poly-cis-dolichol + UDP-N-acetyl-alpha-D-glucosamine = an N,N'-diacetylchitobiosyl-diphospho-di-trans,poly-cis-dolichol + UDP + H(+)</text>
        <dbReference type="Rhea" id="RHEA:23380"/>
        <dbReference type="Rhea" id="RHEA-COMP:19507"/>
        <dbReference type="Rhea" id="RHEA-COMP:19510"/>
        <dbReference type="ChEBI" id="CHEBI:15378"/>
        <dbReference type="ChEBI" id="CHEBI:57269"/>
        <dbReference type="ChEBI" id="CHEBI:57705"/>
        <dbReference type="ChEBI" id="CHEBI:58223"/>
        <dbReference type="ChEBI" id="CHEBI:58427"/>
        <dbReference type="EC" id="2.4.1.141"/>
    </reaction>
</comment>
<reference evidence="14" key="1">
    <citation type="journal article" date="2020" name="Fungal Divers.">
        <title>Resolving the Mortierellaceae phylogeny through synthesis of multi-gene phylogenetics and phylogenomics.</title>
        <authorList>
            <person name="Vandepol N."/>
            <person name="Liber J."/>
            <person name="Desiro A."/>
            <person name="Na H."/>
            <person name="Kennedy M."/>
            <person name="Barry K."/>
            <person name="Grigoriev I.V."/>
            <person name="Miller A.N."/>
            <person name="O'Donnell K."/>
            <person name="Stajich J.E."/>
            <person name="Bonito G."/>
        </authorList>
    </citation>
    <scope>NUCLEOTIDE SEQUENCE</scope>
    <source>
        <strain evidence="14">REB-010B</strain>
    </source>
</reference>
<accession>A0A9P6R6Z3</accession>
<comment type="subcellular location">
    <subcellularLocation>
        <location evidence="1 12">Endoplasmic reticulum</location>
    </subcellularLocation>
</comment>
<evidence type="ECO:0000256" key="11">
    <source>
        <dbReference type="ARBA" id="ARBA00048184"/>
    </source>
</evidence>
<dbReference type="OrthoDB" id="20273at2759"/>
<evidence type="ECO:0000256" key="1">
    <source>
        <dbReference type="ARBA" id="ARBA00004240"/>
    </source>
</evidence>
<dbReference type="PANTHER" id="PTHR12867:SF6">
    <property type="entry name" value="N-ACETYLGLUCOSAMINYLDIPHOSPHODOLICHOL N-ACETYLGLUCOSAMINYLTRANSFERASE"/>
    <property type="match status" value="1"/>
</dbReference>
<evidence type="ECO:0000256" key="8">
    <source>
        <dbReference type="ARBA" id="ARBA00022824"/>
    </source>
</evidence>
<dbReference type="GO" id="GO:0005783">
    <property type="term" value="C:endoplasmic reticulum"/>
    <property type="evidence" value="ECO:0007669"/>
    <property type="project" value="UniProtKB-SubCell"/>
</dbReference>
<gene>
    <name evidence="12 14" type="primary">ALG13</name>
    <name evidence="14" type="ORF">BGZ99_010083</name>
</gene>
<evidence type="ECO:0000256" key="2">
    <source>
        <dbReference type="ARBA" id="ARBA00006962"/>
    </source>
</evidence>
<comment type="caution">
    <text evidence="14">The sequence shown here is derived from an EMBL/GenBank/DDBJ whole genome shotgun (WGS) entry which is preliminary data.</text>
</comment>
<evidence type="ECO:0000256" key="12">
    <source>
        <dbReference type="RuleBase" id="RU362128"/>
    </source>
</evidence>
<evidence type="ECO:0000259" key="13">
    <source>
        <dbReference type="Pfam" id="PF04101"/>
    </source>
</evidence>
<proteinExistence type="inferred from homology"/>
<dbReference type="InterPro" id="IPR039042">
    <property type="entry name" value="Alg13-like"/>
</dbReference>
<evidence type="ECO:0000313" key="15">
    <source>
        <dbReference type="Proteomes" id="UP000738325"/>
    </source>
</evidence>
<keyword evidence="7 12" id="KW-0808">Transferase</keyword>
<comment type="subunit">
    <text evidence="3 12">Heterodimer with ALG14 to form a functional enzyme.</text>
</comment>
<evidence type="ECO:0000256" key="6">
    <source>
        <dbReference type="ARBA" id="ARBA00022676"/>
    </source>
</evidence>
<dbReference type="EMBL" id="JAAAIP010000907">
    <property type="protein sequence ID" value="KAG0311555.1"/>
    <property type="molecule type" value="Genomic_DNA"/>
</dbReference>
<dbReference type="EC" id="2.4.1.141" evidence="4 12"/>
<dbReference type="SUPFAM" id="SSF53756">
    <property type="entry name" value="UDP-Glycosyltransferase/glycogen phosphorylase"/>
    <property type="match status" value="1"/>
</dbReference>
<comment type="function">
    <text evidence="9 12">Involved in protein N-glycosylation. Essential for the second step of the dolichol-linked oligosaccharide pathway.</text>
</comment>
<feature type="domain" description="Glycosyl transferase family 28 C-terminal" evidence="13">
    <location>
        <begin position="5"/>
        <end position="152"/>
    </location>
</feature>
<evidence type="ECO:0000256" key="7">
    <source>
        <dbReference type="ARBA" id="ARBA00022679"/>
    </source>
</evidence>
<dbReference type="PANTHER" id="PTHR12867">
    <property type="entry name" value="GLYCOSYL TRANSFERASE-RELATED"/>
    <property type="match status" value="1"/>
</dbReference>
<dbReference type="GO" id="GO:0004577">
    <property type="term" value="F:N-acetylglucosaminyldiphosphodolichol N-acetylglucosaminyltransferase activity"/>
    <property type="evidence" value="ECO:0007669"/>
    <property type="project" value="UniProtKB-EC"/>
</dbReference>
<dbReference type="Gene3D" id="3.40.50.2000">
    <property type="entry name" value="Glycogen Phosphorylase B"/>
    <property type="match status" value="1"/>
</dbReference>
<evidence type="ECO:0000256" key="5">
    <source>
        <dbReference type="ARBA" id="ARBA00017468"/>
    </source>
</evidence>
<dbReference type="Proteomes" id="UP000738325">
    <property type="component" value="Unassembled WGS sequence"/>
</dbReference>
<keyword evidence="6 12" id="KW-0328">Glycosyltransferase</keyword>
<keyword evidence="15" id="KW-1185">Reference proteome</keyword>
<keyword evidence="8 12" id="KW-0256">Endoplasmic reticulum</keyword>
<evidence type="ECO:0000256" key="4">
    <source>
        <dbReference type="ARBA" id="ARBA00012614"/>
    </source>
</evidence>
<protein>
    <recommendedName>
        <fullName evidence="5 12">UDP-N-acetylglucosamine transferase subunit ALG13</fullName>
        <ecNumber evidence="4 12">2.4.1.141</ecNumber>
    </recommendedName>
    <alternativeName>
        <fullName evidence="10 12">Asparagine-linked glycosylation protein 13</fullName>
    </alternativeName>
</protein>
<dbReference type="AlphaFoldDB" id="A0A9P6R6Z3"/>
<dbReference type="GO" id="GO:0006488">
    <property type="term" value="P:dolichol-linked oligosaccharide biosynthetic process"/>
    <property type="evidence" value="ECO:0007669"/>
    <property type="project" value="InterPro"/>
</dbReference>
<evidence type="ECO:0000313" key="14">
    <source>
        <dbReference type="EMBL" id="KAG0311555.1"/>
    </source>
</evidence>
<organism evidence="14 15">
    <name type="scientific">Dissophora globulifera</name>
    <dbReference type="NCBI Taxonomy" id="979702"/>
    <lineage>
        <taxon>Eukaryota</taxon>
        <taxon>Fungi</taxon>
        <taxon>Fungi incertae sedis</taxon>
        <taxon>Mucoromycota</taxon>
        <taxon>Mortierellomycotina</taxon>
        <taxon>Mortierellomycetes</taxon>
        <taxon>Mortierellales</taxon>
        <taxon>Mortierellaceae</taxon>
        <taxon>Dissophora</taxon>
    </lineage>
</organism>
<comment type="similarity">
    <text evidence="2 12">Belongs to the glycosyltransferase 28 family.</text>
</comment>
<evidence type="ECO:0000256" key="3">
    <source>
        <dbReference type="ARBA" id="ARBA00011198"/>
    </source>
</evidence>
<sequence length="167" mass="18454">MTNNVFVTVGSTRFDRFIAAISSPPFLAQLLSLGYTHLTVQHGQSPIPNSFSSLTHDLGLHLDAYTYKSSLRDDMERASLIVSHAGSGSILEALRLNKNLIVVVNEDLMDNHQQELGSALHEQGHLVCCSVSGLENALREKKYESLVPYPEPDPTRFANFLNTRMGV</sequence>
<dbReference type="Pfam" id="PF04101">
    <property type="entry name" value="Glyco_tran_28_C"/>
    <property type="match status" value="1"/>
</dbReference>
<evidence type="ECO:0000256" key="9">
    <source>
        <dbReference type="ARBA" id="ARBA00024804"/>
    </source>
</evidence>
<dbReference type="InterPro" id="IPR007235">
    <property type="entry name" value="Glyco_trans_28_C"/>
</dbReference>
<evidence type="ECO:0000256" key="10">
    <source>
        <dbReference type="ARBA" id="ARBA00032061"/>
    </source>
</evidence>